<evidence type="ECO:0000313" key="1">
    <source>
        <dbReference type="EMBL" id="MCK7611990.1"/>
    </source>
</evidence>
<evidence type="ECO:0008006" key="3">
    <source>
        <dbReference type="Google" id="ProtNLM"/>
    </source>
</evidence>
<comment type="caution">
    <text evidence="1">The sequence shown here is derived from an EMBL/GenBank/DDBJ whole genome shotgun (WGS) entry which is preliminary data.</text>
</comment>
<evidence type="ECO:0000313" key="2">
    <source>
        <dbReference type="Proteomes" id="UP001431221"/>
    </source>
</evidence>
<sequence>MTVSCGNDTQILRNRSRELGVNMDRLAAFFRYKHPTATAANVAGDLNVSLRTAEGWLGSNPSAPRSAVLLRGVLVYGPEFLAVLLPEPPAWLSEAAQNEAEARLRDQIKALKAQLPR</sequence>
<dbReference type="Proteomes" id="UP001431221">
    <property type="component" value="Unassembled WGS sequence"/>
</dbReference>
<name>A0ABT0GRC4_9HYPH</name>
<reference evidence="1" key="1">
    <citation type="submission" date="2022-04" db="EMBL/GenBank/DDBJ databases">
        <title>Roseibium sp. CAU 1639 isolated from mud.</title>
        <authorList>
            <person name="Kim W."/>
        </authorList>
    </citation>
    <scope>NUCLEOTIDE SEQUENCE</scope>
    <source>
        <strain evidence="1">CAU 1639</strain>
    </source>
</reference>
<keyword evidence="2" id="KW-1185">Reference proteome</keyword>
<dbReference type="RefSeq" id="WP_248152750.1">
    <property type="nucleotide sequence ID" value="NZ_JALNMJ010000004.1"/>
</dbReference>
<accession>A0ABT0GRC4</accession>
<dbReference type="EMBL" id="JALNMJ010000004">
    <property type="protein sequence ID" value="MCK7611990.1"/>
    <property type="molecule type" value="Genomic_DNA"/>
</dbReference>
<proteinExistence type="predicted"/>
<organism evidence="1 2">
    <name type="scientific">Roseibium sediminicola</name>
    <dbReference type="NCBI Taxonomy" id="2933272"/>
    <lineage>
        <taxon>Bacteria</taxon>
        <taxon>Pseudomonadati</taxon>
        <taxon>Pseudomonadota</taxon>
        <taxon>Alphaproteobacteria</taxon>
        <taxon>Hyphomicrobiales</taxon>
        <taxon>Stappiaceae</taxon>
        <taxon>Roseibium</taxon>
    </lineage>
</organism>
<gene>
    <name evidence="1" type="ORF">M0H32_07455</name>
</gene>
<protein>
    <recommendedName>
        <fullName evidence="3">Bacteriophage CI repressor helix-turn-helix domain-containing protein</fullName>
    </recommendedName>
</protein>